<evidence type="ECO:0000313" key="2">
    <source>
        <dbReference type="Proteomes" id="UP000824258"/>
    </source>
</evidence>
<dbReference type="EMBL" id="DVGD01000147">
    <property type="protein sequence ID" value="HIR09704.1"/>
    <property type="molecule type" value="Genomic_DNA"/>
</dbReference>
<name>A0A9D1A7J6_9FIRM</name>
<sequence length="330" mass="37071">MYFPEETLRAYIADGKVRLVPELADCAGAKAAEMNGFEVIMISSGDLACSLTGIPDLQLLSIDDFCQATQRITNMTRMPLIVDADDGFGFGRGLNTFYGCKRIMQSGAAGVLVTDTSELARQGQLSIEDAVLRFKAARDGLDEDGRHGFLIARIDTNPEEDFDDCVARMKAYMAAGADMICVLWMHKLKSNKFELLQRLKEACDCPMWYPDLCGRSYDPNEITMDELRRLGNCHLVGIHFSCHAAMMAMLDVGRHVLREETNDYLDTCFDNIGYKCYTTMSMYGLADGYWVDREGRYVRHPQDSLAKRNADYFLRSTDVLDPDAPKDSKL</sequence>
<dbReference type="Gene3D" id="3.20.20.60">
    <property type="entry name" value="Phosphoenolpyruvate-binding domains"/>
    <property type="match status" value="1"/>
</dbReference>
<dbReference type="CDD" id="cd00377">
    <property type="entry name" value="ICL_PEPM"/>
    <property type="match status" value="1"/>
</dbReference>
<dbReference type="InterPro" id="IPR015813">
    <property type="entry name" value="Pyrv/PenolPyrv_kinase-like_dom"/>
</dbReference>
<gene>
    <name evidence="1" type="ORF">IAA70_04800</name>
</gene>
<keyword evidence="1" id="KW-0456">Lyase</keyword>
<dbReference type="GO" id="GO:0016833">
    <property type="term" value="F:oxo-acid-lyase activity"/>
    <property type="evidence" value="ECO:0007669"/>
    <property type="project" value="UniProtKB-ARBA"/>
</dbReference>
<evidence type="ECO:0000313" key="1">
    <source>
        <dbReference type="EMBL" id="HIR09704.1"/>
    </source>
</evidence>
<dbReference type="PANTHER" id="PTHR42905:SF5">
    <property type="entry name" value="CARBOXYVINYL-CARBOXYPHOSPHONATE PHOSPHORYLMUTASE, CHLOROPLASTIC"/>
    <property type="match status" value="1"/>
</dbReference>
<reference evidence="1" key="2">
    <citation type="journal article" date="2021" name="PeerJ">
        <title>Extensive microbial diversity within the chicken gut microbiome revealed by metagenomics and culture.</title>
        <authorList>
            <person name="Gilroy R."/>
            <person name="Ravi A."/>
            <person name="Getino M."/>
            <person name="Pursley I."/>
            <person name="Horton D.L."/>
            <person name="Alikhan N.F."/>
            <person name="Baker D."/>
            <person name="Gharbi K."/>
            <person name="Hall N."/>
            <person name="Watson M."/>
            <person name="Adriaenssens E.M."/>
            <person name="Foster-Nyarko E."/>
            <person name="Jarju S."/>
            <person name="Secka A."/>
            <person name="Antonio M."/>
            <person name="Oren A."/>
            <person name="Chaudhuri R.R."/>
            <person name="La Ragione R."/>
            <person name="Hildebrand F."/>
            <person name="Pallen M.J."/>
        </authorList>
    </citation>
    <scope>NUCLEOTIDE SEQUENCE</scope>
    <source>
        <strain evidence="1">ChiHjej9B8-7071</strain>
    </source>
</reference>
<proteinExistence type="predicted"/>
<dbReference type="InterPro" id="IPR039556">
    <property type="entry name" value="ICL/PEPM"/>
</dbReference>
<dbReference type="Pfam" id="PF13714">
    <property type="entry name" value="PEP_mutase"/>
    <property type="match status" value="1"/>
</dbReference>
<accession>A0A9D1A7J6</accession>
<dbReference type="PANTHER" id="PTHR42905">
    <property type="entry name" value="PHOSPHOENOLPYRUVATE CARBOXYLASE"/>
    <property type="match status" value="1"/>
</dbReference>
<dbReference type="AlphaFoldDB" id="A0A9D1A7J6"/>
<organism evidence="1 2">
    <name type="scientific">Candidatus Avoscillospira stercoripullorum</name>
    <dbReference type="NCBI Taxonomy" id="2840709"/>
    <lineage>
        <taxon>Bacteria</taxon>
        <taxon>Bacillati</taxon>
        <taxon>Bacillota</taxon>
        <taxon>Clostridia</taxon>
        <taxon>Eubacteriales</taxon>
        <taxon>Oscillospiraceae</taxon>
        <taxon>Oscillospiraceae incertae sedis</taxon>
        <taxon>Candidatus Avoscillospira</taxon>
    </lineage>
</organism>
<reference evidence="1" key="1">
    <citation type="submission" date="2020-10" db="EMBL/GenBank/DDBJ databases">
        <authorList>
            <person name="Gilroy R."/>
        </authorList>
    </citation>
    <scope>NUCLEOTIDE SEQUENCE</scope>
    <source>
        <strain evidence="1">ChiHjej9B8-7071</strain>
    </source>
</reference>
<dbReference type="InterPro" id="IPR040442">
    <property type="entry name" value="Pyrv_kinase-like_dom_sf"/>
</dbReference>
<dbReference type="Proteomes" id="UP000824258">
    <property type="component" value="Unassembled WGS sequence"/>
</dbReference>
<protein>
    <submittedName>
        <fullName evidence="1">Isocitrate lyase/PEP mutase family protein</fullName>
    </submittedName>
</protein>
<dbReference type="SUPFAM" id="SSF51621">
    <property type="entry name" value="Phosphoenolpyruvate/pyruvate domain"/>
    <property type="match status" value="1"/>
</dbReference>
<comment type="caution">
    <text evidence="1">The sequence shown here is derived from an EMBL/GenBank/DDBJ whole genome shotgun (WGS) entry which is preliminary data.</text>
</comment>